<keyword evidence="5" id="KW-1015">Disulfide bond</keyword>
<evidence type="ECO:0000256" key="1">
    <source>
        <dbReference type="ARBA" id="ARBA00004613"/>
    </source>
</evidence>
<keyword evidence="3" id="KW-0964">Secreted</keyword>
<organism evidence="6">
    <name type="scientific">Brassica campestris</name>
    <name type="common">Field mustard</name>
    <dbReference type="NCBI Taxonomy" id="3711"/>
    <lineage>
        <taxon>Eukaryota</taxon>
        <taxon>Viridiplantae</taxon>
        <taxon>Streptophyta</taxon>
        <taxon>Embryophyta</taxon>
        <taxon>Tracheophyta</taxon>
        <taxon>Spermatophyta</taxon>
        <taxon>Magnoliopsida</taxon>
        <taxon>eudicotyledons</taxon>
        <taxon>Gunneridae</taxon>
        <taxon>Pentapetalae</taxon>
        <taxon>rosids</taxon>
        <taxon>malvids</taxon>
        <taxon>Brassicales</taxon>
        <taxon>Brassicaceae</taxon>
        <taxon>Brassiceae</taxon>
        <taxon>Brassica</taxon>
    </lineage>
</organism>
<reference evidence="6" key="1">
    <citation type="journal article" date="2000" name="FEBS Lett.">
        <title>Highly divergent sequences of the pollen self-incompatibility (S) gene in class-I S haplotypes of Brassica campestris (syn. rapa) L.</title>
        <authorList>
            <person name="Watanabe M."/>
            <person name="Ito A."/>
            <person name="Takada Y."/>
            <person name="Ninomiya C."/>
            <person name="Kakizaki T."/>
            <person name="Takahata Y."/>
            <person name="Hatakeyama K."/>
            <person name="Hinata K."/>
            <person name="Suzuki G."/>
            <person name="Takasaki T."/>
            <person name="Satta Y."/>
            <person name="Shiba H."/>
            <person name="Takayama S."/>
            <person name="Isogai A."/>
        </authorList>
    </citation>
    <scope>NUCLEOTIDE SEQUENCE</scope>
    <source>
        <strain evidence="6">S33</strain>
    </source>
</reference>
<dbReference type="InterPro" id="IPR010682">
    <property type="entry name" value="SCRL"/>
</dbReference>
<gene>
    <name evidence="6" type="primary">SP11-33</name>
</gene>
<evidence type="ECO:0000256" key="4">
    <source>
        <dbReference type="ARBA" id="ARBA00022729"/>
    </source>
</evidence>
<evidence type="ECO:0000313" key="6">
    <source>
        <dbReference type="EMBL" id="BAA96395.1"/>
    </source>
</evidence>
<comment type="similarity">
    <text evidence="2">Belongs to the DEFL family.</text>
</comment>
<dbReference type="GO" id="GO:0007165">
    <property type="term" value="P:signal transduction"/>
    <property type="evidence" value="ECO:0007669"/>
    <property type="project" value="InterPro"/>
</dbReference>
<evidence type="ECO:0000256" key="5">
    <source>
        <dbReference type="ARBA" id="ARBA00023157"/>
    </source>
</evidence>
<dbReference type="GO" id="GO:0005576">
    <property type="term" value="C:extracellular region"/>
    <property type="evidence" value="ECO:0007669"/>
    <property type="project" value="UniProtKB-SubCell"/>
</dbReference>
<proteinExistence type="evidence at transcript level"/>
<dbReference type="EMBL" id="AB039757">
    <property type="protein sequence ID" value="BAA96395.1"/>
    <property type="molecule type" value="mRNA"/>
</dbReference>
<protein>
    <submittedName>
        <fullName evidence="6">S locus protein 11-33</fullName>
    </submittedName>
</protein>
<evidence type="ECO:0000256" key="2">
    <source>
        <dbReference type="ARBA" id="ARBA00006722"/>
    </source>
</evidence>
<keyword evidence="4" id="KW-0732">Signal</keyword>
<evidence type="ECO:0000256" key="3">
    <source>
        <dbReference type="ARBA" id="ARBA00022525"/>
    </source>
</evidence>
<dbReference type="Pfam" id="PF06876">
    <property type="entry name" value="SCRL"/>
    <property type="match status" value="1"/>
</dbReference>
<name>Q9LRD9_BRACM</name>
<comment type="subcellular location">
    <subcellularLocation>
        <location evidence="1">Secreted</location>
    </subcellularLocation>
</comment>
<dbReference type="AlphaFoldDB" id="Q9LRD9"/>
<sequence>IFVISSHFQEVGANMMNQFLCQRNFRGEGCVSPADCETLFKNKLNEKTASNCTCVRKTGKYARAQCTCRLPHKCVPR</sequence>
<feature type="non-terminal residue" evidence="6">
    <location>
        <position position="1"/>
    </location>
</feature>
<accession>Q9LRD9</accession>